<evidence type="ECO:0000313" key="10">
    <source>
        <dbReference type="Proteomes" id="UP001549167"/>
    </source>
</evidence>
<evidence type="ECO:0000259" key="8">
    <source>
        <dbReference type="Pfam" id="PF08352"/>
    </source>
</evidence>
<keyword evidence="6 9" id="KW-0067">ATP-binding</keyword>
<evidence type="ECO:0000313" key="9">
    <source>
        <dbReference type="EMBL" id="MET3682781.1"/>
    </source>
</evidence>
<evidence type="ECO:0000256" key="7">
    <source>
        <dbReference type="ARBA" id="ARBA00023136"/>
    </source>
</evidence>
<dbReference type="NCBIfam" id="TIGR01727">
    <property type="entry name" value="oligo_HPY"/>
    <property type="match status" value="1"/>
</dbReference>
<keyword evidence="5" id="KW-0547">Nucleotide-binding</keyword>
<dbReference type="Pfam" id="PF08352">
    <property type="entry name" value="oligo_HPY"/>
    <property type="match status" value="1"/>
</dbReference>
<name>A0ABV2KW35_9BACI</name>
<dbReference type="EMBL" id="JBEPMX010000003">
    <property type="protein sequence ID" value="MET3682781.1"/>
    <property type="molecule type" value="Genomic_DNA"/>
</dbReference>
<dbReference type="Proteomes" id="UP001549167">
    <property type="component" value="Unassembled WGS sequence"/>
</dbReference>
<dbReference type="InterPro" id="IPR027417">
    <property type="entry name" value="P-loop_NTPase"/>
</dbReference>
<keyword evidence="3" id="KW-0813">Transport</keyword>
<feature type="domain" description="Oligopeptide/dipeptide ABC transporter C-terminal" evidence="8">
    <location>
        <begin position="63"/>
        <end position="127"/>
    </location>
</feature>
<dbReference type="GO" id="GO:0005524">
    <property type="term" value="F:ATP binding"/>
    <property type="evidence" value="ECO:0007669"/>
    <property type="project" value="UniProtKB-KW"/>
</dbReference>
<dbReference type="InterPro" id="IPR050388">
    <property type="entry name" value="ABC_Ni/Peptide_Import"/>
</dbReference>
<evidence type="ECO:0000256" key="1">
    <source>
        <dbReference type="ARBA" id="ARBA00004370"/>
    </source>
</evidence>
<evidence type="ECO:0000256" key="6">
    <source>
        <dbReference type="ARBA" id="ARBA00022840"/>
    </source>
</evidence>
<gene>
    <name evidence="9" type="ORF">ABID56_000871</name>
</gene>
<proteinExistence type="inferred from homology"/>
<evidence type="ECO:0000256" key="5">
    <source>
        <dbReference type="ARBA" id="ARBA00022741"/>
    </source>
</evidence>
<comment type="subcellular location">
    <subcellularLocation>
        <location evidence="1">Membrane</location>
    </subcellularLocation>
</comment>
<dbReference type="Gene3D" id="3.40.50.300">
    <property type="entry name" value="P-loop containing nucleotide triphosphate hydrolases"/>
    <property type="match status" value="1"/>
</dbReference>
<evidence type="ECO:0000256" key="2">
    <source>
        <dbReference type="ARBA" id="ARBA00005417"/>
    </source>
</evidence>
<keyword evidence="7" id="KW-0472">Membrane</keyword>
<dbReference type="SUPFAM" id="SSF52540">
    <property type="entry name" value="P-loop containing nucleoside triphosphate hydrolases"/>
    <property type="match status" value="1"/>
</dbReference>
<reference evidence="9 10" key="1">
    <citation type="submission" date="2024-06" db="EMBL/GenBank/DDBJ databases">
        <title>Genomic Encyclopedia of Type Strains, Phase IV (KMG-IV): sequencing the most valuable type-strain genomes for metagenomic binning, comparative biology and taxonomic classification.</title>
        <authorList>
            <person name="Goeker M."/>
        </authorList>
    </citation>
    <scope>NUCLEOTIDE SEQUENCE [LARGE SCALE GENOMIC DNA]</scope>
    <source>
        <strain evidence="9 10">DSM 23520</strain>
    </source>
</reference>
<accession>A0ABV2KW35</accession>
<sequence length="164" mass="18328">MKHLLIADEPTTALDVTIQSQILDLLDDLKDQYNMGVVLITHDMGVVAEVADRVMVMYAGEKIEEADVDSIFNNPQHPYTKGLLKSVPNVDDKEHNLDPIPGQLPGLKDRSTACPFVARCEFAMDKCATDSPKTFDVGFQHTVRCWLQEEEDHERNESANITTG</sequence>
<dbReference type="PANTHER" id="PTHR43297">
    <property type="entry name" value="OLIGOPEPTIDE TRANSPORT ATP-BINDING PROTEIN APPD"/>
    <property type="match status" value="1"/>
</dbReference>
<evidence type="ECO:0000256" key="4">
    <source>
        <dbReference type="ARBA" id="ARBA00022475"/>
    </source>
</evidence>
<dbReference type="PANTHER" id="PTHR43297:SF2">
    <property type="entry name" value="DIPEPTIDE TRANSPORT ATP-BINDING PROTEIN DPPD"/>
    <property type="match status" value="1"/>
</dbReference>
<comment type="caution">
    <text evidence="9">The sequence shown here is derived from an EMBL/GenBank/DDBJ whole genome shotgun (WGS) entry which is preliminary data.</text>
</comment>
<evidence type="ECO:0000256" key="3">
    <source>
        <dbReference type="ARBA" id="ARBA00022448"/>
    </source>
</evidence>
<keyword evidence="4" id="KW-1003">Cell membrane</keyword>
<dbReference type="InterPro" id="IPR013563">
    <property type="entry name" value="Oligopep_ABC_C"/>
</dbReference>
<keyword evidence="10" id="KW-1185">Reference proteome</keyword>
<organism evidence="9 10">
    <name type="scientific">Alkalibacillus flavidus</name>
    <dbReference type="NCBI Taxonomy" id="546021"/>
    <lineage>
        <taxon>Bacteria</taxon>
        <taxon>Bacillati</taxon>
        <taxon>Bacillota</taxon>
        <taxon>Bacilli</taxon>
        <taxon>Bacillales</taxon>
        <taxon>Bacillaceae</taxon>
        <taxon>Alkalibacillus</taxon>
    </lineage>
</organism>
<comment type="similarity">
    <text evidence="2">Belongs to the ABC transporter superfamily.</text>
</comment>
<protein>
    <submittedName>
        <fullName evidence="9">Oligopeptide/dipeptide ABC transporter ATP-binding protein</fullName>
    </submittedName>
</protein>